<dbReference type="InterPro" id="IPR050724">
    <property type="entry name" value="Glu_Leu_Phe_Val_DH"/>
</dbReference>
<feature type="domain" description="Glutamate/phenylalanine/leucine/valine/L-tryptophan dehydrogenase C-terminal" evidence="8">
    <location>
        <begin position="273"/>
        <end position="512"/>
    </location>
</feature>
<evidence type="ECO:0000313" key="10">
    <source>
        <dbReference type="Proteomes" id="UP000355283"/>
    </source>
</evidence>
<evidence type="ECO:0000256" key="7">
    <source>
        <dbReference type="SAM" id="MobiDB-lite"/>
    </source>
</evidence>
<dbReference type="GO" id="GO:0004354">
    <property type="term" value="F:glutamate dehydrogenase (NADP+) activity"/>
    <property type="evidence" value="ECO:0007669"/>
    <property type="project" value="TreeGrafter"/>
</dbReference>
<evidence type="ECO:0000313" key="9">
    <source>
        <dbReference type="EMBL" id="TFJ81428.1"/>
    </source>
</evidence>
<comment type="subunit">
    <text evidence="2">Homohexamer.</text>
</comment>
<keyword evidence="5" id="KW-0520">NAD</keyword>
<dbReference type="Gene3D" id="3.40.50.10860">
    <property type="entry name" value="Leucine Dehydrogenase, chain A, domain 1"/>
    <property type="match status" value="1"/>
</dbReference>
<gene>
    <name evidence="9" type="ORF">NSK_007389</name>
</gene>
<evidence type="ECO:0000256" key="6">
    <source>
        <dbReference type="RuleBase" id="RU004417"/>
    </source>
</evidence>
<dbReference type="SUPFAM" id="SSF51735">
    <property type="entry name" value="NAD(P)-binding Rossmann-fold domains"/>
    <property type="match status" value="1"/>
</dbReference>
<keyword evidence="5" id="KW-0547">Nucleotide-binding</keyword>
<dbReference type="Gene3D" id="1.10.285.10">
    <property type="entry name" value="Glutamate Dehydrogenase, chain A, domain 3"/>
    <property type="match status" value="2"/>
</dbReference>
<dbReference type="PIRSF" id="PIRSF000185">
    <property type="entry name" value="Glu_DH"/>
    <property type="match status" value="1"/>
</dbReference>
<dbReference type="InterPro" id="IPR006095">
    <property type="entry name" value="Glu/Leu/Phe/Val/Trp_DH"/>
</dbReference>
<dbReference type="Pfam" id="PF02812">
    <property type="entry name" value="ELFV_dehydrog_N"/>
    <property type="match status" value="1"/>
</dbReference>
<evidence type="ECO:0000256" key="1">
    <source>
        <dbReference type="ARBA" id="ARBA00006382"/>
    </source>
</evidence>
<proteinExistence type="inferred from homology"/>
<dbReference type="InterPro" id="IPR046346">
    <property type="entry name" value="Aminoacid_DH-like_N_sf"/>
</dbReference>
<dbReference type="Pfam" id="PF00208">
    <property type="entry name" value="ELFV_dehydrog"/>
    <property type="match status" value="1"/>
</dbReference>
<dbReference type="OrthoDB" id="6718861at2759"/>
<evidence type="ECO:0000256" key="3">
    <source>
        <dbReference type="ARBA" id="ARBA00023002"/>
    </source>
</evidence>
<accession>A0A4D9CY97</accession>
<dbReference type="InterPro" id="IPR036291">
    <property type="entry name" value="NAD(P)-bd_dom_sf"/>
</dbReference>
<dbReference type="GO" id="GO:0000166">
    <property type="term" value="F:nucleotide binding"/>
    <property type="evidence" value="ECO:0007669"/>
    <property type="project" value="UniProtKB-KW"/>
</dbReference>
<dbReference type="PANTHER" id="PTHR43571:SF1">
    <property type="entry name" value="NADP-SPECIFIC GLUTAMATE DEHYDROGENASE 1-RELATED"/>
    <property type="match status" value="1"/>
</dbReference>
<dbReference type="GO" id="GO:0006537">
    <property type="term" value="P:glutamate biosynthetic process"/>
    <property type="evidence" value="ECO:0007669"/>
    <property type="project" value="TreeGrafter"/>
</dbReference>
<dbReference type="InterPro" id="IPR006097">
    <property type="entry name" value="Glu/Leu/Phe/Val/Trp_DH_dimer"/>
</dbReference>
<feature type="region of interest" description="Disordered" evidence="7">
    <location>
        <begin position="32"/>
        <end position="60"/>
    </location>
</feature>
<dbReference type="PANTHER" id="PTHR43571">
    <property type="entry name" value="NADP-SPECIFIC GLUTAMATE DEHYDROGENASE 1-RELATED"/>
    <property type="match status" value="1"/>
</dbReference>
<dbReference type="InterPro" id="IPR006096">
    <property type="entry name" value="Glu/Leu/Phe/Val/Trp_DH_C"/>
</dbReference>
<keyword evidence="10" id="KW-1185">Reference proteome</keyword>
<dbReference type="AlphaFoldDB" id="A0A4D9CY97"/>
<evidence type="ECO:0000256" key="5">
    <source>
        <dbReference type="PIRSR" id="PIRSR000185-2"/>
    </source>
</evidence>
<feature type="binding site" evidence="5">
    <location>
        <position position="280"/>
    </location>
    <ligand>
        <name>NAD(+)</name>
        <dbReference type="ChEBI" id="CHEBI:57540"/>
    </ligand>
</feature>
<dbReference type="EMBL" id="SDOX01000128">
    <property type="protein sequence ID" value="TFJ81428.1"/>
    <property type="molecule type" value="Genomic_DNA"/>
</dbReference>
<keyword evidence="3 4" id="KW-0560">Oxidoreductase</keyword>
<dbReference type="FunFam" id="3.40.50.720:FF:000030">
    <property type="entry name" value="Glutamate dehydrogenase"/>
    <property type="match status" value="1"/>
</dbReference>
<dbReference type="SMART" id="SM00839">
    <property type="entry name" value="ELFV_dehydrog"/>
    <property type="match status" value="1"/>
</dbReference>
<dbReference type="InterPro" id="IPR014362">
    <property type="entry name" value="Glu_DH"/>
</dbReference>
<feature type="compositionally biased region" description="Low complexity" evidence="7">
    <location>
        <begin position="32"/>
        <end position="44"/>
    </location>
</feature>
<name>A0A4D9CY97_9STRA</name>
<organism evidence="9 10">
    <name type="scientific">Nannochloropsis salina CCMP1776</name>
    <dbReference type="NCBI Taxonomy" id="1027361"/>
    <lineage>
        <taxon>Eukaryota</taxon>
        <taxon>Sar</taxon>
        <taxon>Stramenopiles</taxon>
        <taxon>Ochrophyta</taxon>
        <taxon>Eustigmatophyceae</taxon>
        <taxon>Eustigmatales</taxon>
        <taxon>Monodopsidaceae</taxon>
        <taxon>Microchloropsis</taxon>
        <taxon>Microchloropsis salina</taxon>
    </lineage>
</organism>
<dbReference type="GO" id="GO:0005829">
    <property type="term" value="C:cytosol"/>
    <property type="evidence" value="ECO:0007669"/>
    <property type="project" value="TreeGrafter"/>
</dbReference>
<protein>
    <recommendedName>
        <fullName evidence="4">Glutamate dehydrogenase</fullName>
    </recommendedName>
</protein>
<comment type="caution">
    <text evidence="9">The sequence shown here is derived from an EMBL/GenBank/DDBJ whole genome shotgun (WGS) entry which is preliminary data.</text>
</comment>
<comment type="similarity">
    <text evidence="1 4 6">Belongs to the Glu/Leu/Phe/Val dehydrogenases family.</text>
</comment>
<evidence type="ECO:0000259" key="8">
    <source>
        <dbReference type="SMART" id="SM00839"/>
    </source>
</evidence>
<evidence type="ECO:0000256" key="2">
    <source>
        <dbReference type="ARBA" id="ARBA00011643"/>
    </source>
</evidence>
<sequence length="514" mass="55967">MMLRALAKRLNSTVTRAEGNSLVHAGRSLSTAAPSSLSKSSPLSQHGGVHGTRTTQKTWRNKPLFRREGDVRFRTGTEAAEMLINEVKRRDSHEKDFVQVFENALQTLAPVFERIPKYAFVAKEFLEPERIFQFRVSWLDDSGSYRMNRGFRVQYSSALGPFEGGLHFHKDVNAGMVKSMAFARVFTNALTGCEMGAAVGGADFNPMNKSEAEIQRFCQAYMTELSKYIGPDQDLPGVGTGVGAREIGYLYGQYKRMSIHHAQKGKGLLWGGVYPFPQATASGVVHWAARVLEGKGDSLEGKRCLITGSGKMALHVAEKLVEMGAVPLTLSDTSGHVYEPDGIDAAKLKTIMKIKSERGARIGRYIIASTTAKYNEPENVFSVPADLVFPCATHNEIDGVTATMLADMGVQGVFEGSHMPCTNQAISIFKKRGILHGGHVATLAADSIFNGLELSKSSPSMHDLDGRIKEAVDSIYLEAKATAKEFNVRGDMHAGAIMAGFLRVADTIICHGAV</sequence>
<dbReference type="PRINTS" id="PR00082">
    <property type="entry name" value="GLFDHDRGNASE"/>
</dbReference>
<dbReference type="Proteomes" id="UP000355283">
    <property type="component" value="Unassembled WGS sequence"/>
</dbReference>
<evidence type="ECO:0000256" key="4">
    <source>
        <dbReference type="PIRNR" id="PIRNR000185"/>
    </source>
</evidence>
<dbReference type="SUPFAM" id="SSF53223">
    <property type="entry name" value="Aminoacid dehydrogenase-like, N-terminal domain"/>
    <property type="match status" value="1"/>
</dbReference>
<reference evidence="9 10" key="1">
    <citation type="submission" date="2019-01" db="EMBL/GenBank/DDBJ databases">
        <title>Nuclear Genome Assembly of the Microalgal Biofuel strain Nannochloropsis salina CCMP1776.</title>
        <authorList>
            <person name="Hovde B."/>
        </authorList>
    </citation>
    <scope>NUCLEOTIDE SEQUENCE [LARGE SCALE GENOMIC DNA]</scope>
    <source>
        <strain evidence="9 10">CCMP1776</strain>
    </source>
</reference>
<dbReference type="Gene3D" id="3.40.50.720">
    <property type="entry name" value="NAD(P)-binding Rossmann-like Domain"/>
    <property type="match status" value="1"/>
</dbReference>